<dbReference type="InterPro" id="IPR011527">
    <property type="entry name" value="ABC1_TM_dom"/>
</dbReference>
<dbReference type="OrthoDB" id="6511082at2759"/>
<evidence type="ECO:0000313" key="11">
    <source>
        <dbReference type="EMBL" id="CAD7624291.1"/>
    </source>
</evidence>
<proteinExistence type="inferred from homology"/>
<dbReference type="SUPFAM" id="SSF90123">
    <property type="entry name" value="ABC transporter transmembrane region"/>
    <property type="match status" value="1"/>
</dbReference>
<dbReference type="PANTHER" id="PTHR24223:SF456">
    <property type="entry name" value="MULTIDRUG RESISTANCE-ASSOCIATED PROTEIN LETHAL(2)03659"/>
    <property type="match status" value="1"/>
</dbReference>
<keyword evidence="12" id="KW-1185">Reference proteome</keyword>
<evidence type="ECO:0000259" key="10">
    <source>
        <dbReference type="PROSITE" id="PS50929"/>
    </source>
</evidence>
<keyword evidence="8 9" id="KW-0472">Membrane</keyword>
<reference evidence="11" key="1">
    <citation type="submission" date="2020-11" db="EMBL/GenBank/DDBJ databases">
        <authorList>
            <person name="Tran Van P."/>
        </authorList>
    </citation>
    <scope>NUCLEOTIDE SEQUENCE</scope>
</reference>
<name>A0A7R9PXT6_9ACAR</name>
<evidence type="ECO:0000256" key="3">
    <source>
        <dbReference type="ARBA" id="ARBA00022448"/>
    </source>
</evidence>
<evidence type="ECO:0000313" key="12">
    <source>
        <dbReference type="Proteomes" id="UP000759131"/>
    </source>
</evidence>
<organism evidence="11">
    <name type="scientific">Medioppia subpectinata</name>
    <dbReference type="NCBI Taxonomy" id="1979941"/>
    <lineage>
        <taxon>Eukaryota</taxon>
        <taxon>Metazoa</taxon>
        <taxon>Ecdysozoa</taxon>
        <taxon>Arthropoda</taxon>
        <taxon>Chelicerata</taxon>
        <taxon>Arachnida</taxon>
        <taxon>Acari</taxon>
        <taxon>Acariformes</taxon>
        <taxon>Sarcoptiformes</taxon>
        <taxon>Oribatida</taxon>
        <taxon>Brachypylina</taxon>
        <taxon>Oppioidea</taxon>
        <taxon>Oppiidae</taxon>
        <taxon>Medioppia</taxon>
    </lineage>
</organism>
<dbReference type="Gene3D" id="1.20.1560.10">
    <property type="entry name" value="ABC transporter type 1, transmembrane domain"/>
    <property type="match status" value="1"/>
</dbReference>
<dbReference type="GO" id="GO:0005524">
    <property type="term" value="F:ATP binding"/>
    <property type="evidence" value="ECO:0007669"/>
    <property type="project" value="UniProtKB-KW"/>
</dbReference>
<feature type="transmembrane region" description="Helical" evidence="9">
    <location>
        <begin position="179"/>
        <end position="198"/>
    </location>
</feature>
<dbReference type="InterPro" id="IPR036640">
    <property type="entry name" value="ABC1_TM_sf"/>
</dbReference>
<keyword evidence="5" id="KW-0547">Nucleotide-binding</keyword>
<dbReference type="PROSITE" id="PS50929">
    <property type="entry name" value="ABC_TM1F"/>
    <property type="match status" value="1"/>
</dbReference>
<feature type="transmembrane region" description="Helical" evidence="9">
    <location>
        <begin position="103"/>
        <end position="122"/>
    </location>
</feature>
<dbReference type="PANTHER" id="PTHR24223">
    <property type="entry name" value="ATP-BINDING CASSETTE SUB-FAMILY C"/>
    <property type="match status" value="1"/>
</dbReference>
<dbReference type="InterPro" id="IPR050173">
    <property type="entry name" value="ABC_transporter_C-like"/>
</dbReference>
<keyword evidence="7 9" id="KW-1133">Transmembrane helix</keyword>
<evidence type="ECO:0000256" key="7">
    <source>
        <dbReference type="ARBA" id="ARBA00022989"/>
    </source>
</evidence>
<evidence type="ECO:0000256" key="1">
    <source>
        <dbReference type="ARBA" id="ARBA00004141"/>
    </source>
</evidence>
<feature type="domain" description="ABC transmembrane type-1" evidence="10">
    <location>
        <begin position="78"/>
        <end position="275"/>
    </location>
</feature>
<evidence type="ECO:0000256" key="5">
    <source>
        <dbReference type="ARBA" id="ARBA00022741"/>
    </source>
</evidence>
<evidence type="ECO:0000256" key="2">
    <source>
        <dbReference type="ARBA" id="ARBA00009726"/>
    </source>
</evidence>
<gene>
    <name evidence="11" type="ORF">OSB1V03_LOCUS4736</name>
</gene>
<accession>A0A7R9PXT6</accession>
<dbReference type="Pfam" id="PF00664">
    <property type="entry name" value="ABC_membrane"/>
    <property type="match status" value="1"/>
</dbReference>
<dbReference type="GO" id="GO:0016020">
    <property type="term" value="C:membrane"/>
    <property type="evidence" value="ECO:0007669"/>
    <property type="project" value="UniProtKB-SubCell"/>
</dbReference>
<sequence length="275" mass="31845">MGWVWSLFIRAHKKDLEFSDLYRCPKSDETHRVRQKLEIKWDKELKSKEKPSLFRALFASFGPELIVLYIPDAIKELGVNIIQPYCIVYLVRYFNDDPNTSQWWATCAAVGIVLATLVYIFIMHFNLTMCSKVGVRIRTACCALIYRKSMRLSHSSLGQTTVGQILNIMSNDVNRFDEFAFNSRALFVAPLQAAIVLYLLWSHLRWACLAGMGILVLFIPFQVLMGRMFRSIRQKTAELTDSRIRLMQEIIAGMRVIKMYAWEQPFAQLVATARK</sequence>
<evidence type="ECO:0000256" key="6">
    <source>
        <dbReference type="ARBA" id="ARBA00022840"/>
    </source>
</evidence>
<comment type="similarity">
    <text evidence="2">Belongs to the ABC transporter superfamily. ABCC family. Conjugate transporter (TC 3.A.1.208) subfamily.</text>
</comment>
<keyword evidence="6" id="KW-0067">ATP-binding</keyword>
<dbReference type="EMBL" id="OC856798">
    <property type="protein sequence ID" value="CAD7624291.1"/>
    <property type="molecule type" value="Genomic_DNA"/>
</dbReference>
<dbReference type="EMBL" id="CAJPIZ010002223">
    <property type="protein sequence ID" value="CAG2104721.1"/>
    <property type="molecule type" value="Genomic_DNA"/>
</dbReference>
<evidence type="ECO:0000256" key="4">
    <source>
        <dbReference type="ARBA" id="ARBA00022692"/>
    </source>
</evidence>
<protein>
    <recommendedName>
        <fullName evidence="10">ABC transmembrane type-1 domain-containing protein</fullName>
    </recommendedName>
</protein>
<dbReference type="GO" id="GO:0140359">
    <property type="term" value="F:ABC-type transporter activity"/>
    <property type="evidence" value="ECO:0007669"/>
    <property type="project" value="InterPro"/>
</dbReference>
<comment type="subcellular location">
    <subcellularLocation>
        <location evidence="1">Membrane</location>
        <topology evidence="1">Multi-pass membrane protein</topology>
    </subcellularLocation>
</comment>
<keyword evidence="3" id="KW-0813">Transport</keyword>
<feature type="transmembrane region" description="Helical" evidence="9">
    <location>
        <begin position="204"/>
        <end position="225"/>
    </location>
</feature>
<dbReference type="AlphaFoldDB" id="A0A7R9PXT6"/>
<evidence type="ECO:0000256" key="9">
    <source>
        <dbReference type="SAM" id="Phobius"/>
    </source>
</evidence>
<keyword evidence="4 9" id="KW-0812">Transmembrane</keyword>
<dbReference type="Proteomes" id="UP000759131">
    <property type="component" value="Unassembled WGS sequence"/>
</dbReference>
<evidence type="ECO:0000256" key="8">
    <source>
        <dbReference type="ARBA" id="ARBA00023136"/>
    </source>
</evidence>